<feature type="transmembrane region" description="Helical" evidence="12">
    <location>
        <begin position="12"/>
        <end position="33"/>
    </location>
</feature>
<evidence type="ECO:0000256" key="10">
    <source>
        <dbReference type="ARBA" id="ARBA00023004"/>
    </source>
</evidence>
<organism evidence="14">
    <name type="scientific">Thermodesulfobacterium geofontis</name>
    <dbReference type="NCBI Taxonomy" id="1295609"/>
    <lineage>
        <taxon>Bacteria</taxon>
        <taxon>Pseudomonadati</taxon>
        <taxon>Thermodesulfobacteriota</taxon>
        <taxon>Thermodesulfobacteria</taxon>
        <taxon>Thermodesulfobacteriales</taxon>
        <taxon>Thermodesulfobacteriaceae</taxon>
        <taxon>Thermodesulfobacterium</taxon>
    </lineage>
</organism>
<evidence type="ECO:0000256" key="3">
    <source>
        <dbReference type="ARBA" id="ARBA00022448"/>
    </source>
</evidence>
<dbReference type="SUPFAM" id="SSF48695">
    <property type="entry name" value="Multiheme cytochromes"/>
    <property type="match status" value="1"/>
</dbReference>
<dbReference type="GO" id="GO:0042279">
    <property type="term" value="F:nitrite reductase (cytochrome, ammonia-forming) activity"/>
    <property type="evidence" value="ECO:0007669"/>
    <property type="project" value="UniProtKB-EC"/>
</dbReference>
<keyword evidence="14" id="KW-0560">Oxidoreductase</keyword>
<dbReference type="GO" id="GO:0046872">
    <property type="term" value="F:metal ion binding"/>
    <property type="evidence" value="ECO:0007669"/>
    <property type="project" value="UniProtKB-KW"/>
</dbReference>
<dbReference type="AlphaFoldDB" id="A0A7V4JQI1"/>
<dbReference type="GO" id="GO:0009055">
    <property type="term" value="F:electron transfer activity"/>
    <property type="evidence" value="ECO:0007669"/>
    <property type="project" value="TreeGrafter"/>
</dbReference>
<keyword evidence="5" id="KW-0349">Heme</keyword>
<evidence type="ECO:0000256" key="1">
    <source>
        <dbReference type="ARBA" id="ARBA00004236"/>
    </source>
</evidence>
<keyword evidence="8" id="KW-0249">Electron transport</keyword>
<evidence type="ECO:0000256" key="2">
    <source>
        <dbReference type="ARBA" id="ARBA00007395"/>
    </source>
</evidence>
<evidence type="ECO:0000256" key="8">
    <source>
        <dbReference type="ARBA" id="ARBA00022982"/>
    </source>
</evidence>
<keyword evidence="11 12" id="KW-0472">Membrane</keyword>
<keyword evidence="4" id="KW-1003">Cell membrane</keyword>
<dbReference type="GO" id="GO:0022900">
    <property type="term" value="P:electron transport chain"/>
    <property type="evidence" value="ECO:0007669"/>
    <property type="project" value="InterPro"/>
</dbReference>
<dbReference type="GO" id="GO:0005886">
    <property type="term" value="C:plasma membrane"/>
    <property type="evidence" value="ECO:0007669"/>
    <property type="project" value="UniProtKB-SubCell"/>
</dbReference>
<accession>A0A7V4JQI1</accession>
<evidence type="ECO:0000256" key="7">
    <source>
        <dbReference type="ARBA" id="ARBA00022723"/>
    </source>
</evidence>
<evidence type="ECO:0000256" key="6">
    <source>
        <dbReference type="ARBA" id="ARBA00022692"/>
    </source>
</evidence>
<evidence type="ECO:0000259" key="13">
    <source>
        <dbReference type="Pfam" id="PF03264"/>
    </source>
</evidence>
<dbReference type="InterPro" id="IPR038266">
    <property type="entry name" value="NapC/NirT_cytc_sf"/>
</dbReference>
<dbReference type="InterPro" id="IPR005126">
    <property type="entry name" value="NapC/NirT_cyt_c_N"/>
</dbReference>
<evidence type="ECO:0000256" key="12">
    <source>
        <dbReference type="SAM" id="Phobius"/>
    </source>
</evidence>
<dbReference type="InterPro" id="IPR036280">
    <property type="entry name" value="Multihaem_cyt_sf"/>
</dbReference>
<comment type="subcellular location">
    <subcellularLocation>
        <location evidence="1">Cell membrane</location>
    </subcellularLocation>
</comment>
<dbReference type="EMBL" id="DTEI01000073">
    <property type="protein sequence ID" value="HGU15855.1"/>
    <property type="molecule type" value="Genomic_DNA"/>
</dbReference>
<dbReference type="Pfam" id="PF03264">
    <property type="entry name" value="Cytochrom_NNT"/>
    <property type="match status" value="1"/>
</dbReference>
<reference evidence="14" key="1">
    <citation type="journal article" date="2020" name="mSystems">
        <title>Genome- and Community-Level Interaction Insights into Carbon Utilization and Element Cycling Functions of Hydrothermarchaeota in Hydrothermal Sediment.</title>
        <authorList>
            <person name="Zhou Z."/>
            <person name="Liu Y."/>
            <person name="Xu W."/>
            <person name="Pan J."/>
            <person name="Luo Z.H."/>
            <person name="Li M."/>
        </authorList>
    </citation>
    <scope>NUCLEOTIDE SEQUENCE [LARGE SCALE GENOMIC DNA]</scope>
    <source>
        <strain evidence="14">SpSt-711</strain>
    </source>
</reference>
<keyword evidence="3" id="KW-0813">Transport</keyword>
<sequence>MIVKNKFKKYGIYGIAILFILFVSVLLSSRIIAKTNTPEYCASCHVVQEQYLSLIKGGLHNSLKCVDCHLPREPKVSFYFWKIIDGSKDFIIFYSGRVPDPIKASSHSKKIVQKNCIKCHEGMVSRITVADRKCWDCHRRISHKQAGLRETI</sequence>
<dbReference type="PANTHER" id="PTHR30333">
    <property type="entry name" value="CYTOCHROME C-TYPE PROTEIN"/>
    <property type="match status" value="1"/>
</dbReference>
<evidence type="ECO:0000256" key="9">
    <source>
        <dbReference type="ARBA" id="ARBA00022989"/>
    </source>
</evidence>
<dbReference type="NCBIfam" id="TIGR03153">
    <property type="entry name" value="cytochr_NrfH"/>
    <property type="match status" value="1"/>
</dbReference>
<name>A0A7V4JQI1_9BACT</name>
<feature type="domain" description="NapC/NirT cytochrome c N-terminal" evidence="13">
    <location>
        <begin position="12"/>
        <end position="111"/>
    </location>
</feature>
<evidence type="ECO:0000256" key="4">
    <source>
        <dbReference type="ARBA" id="ARBA00022475"/>
    </source>
</evidence>
<comment type="similarity">
    <text evidence="2">Belongs to the NapC/NirT/NrfH family.</text>
</comment>
<dbReference type="EC" id="1.7.2.2" evidence="14"/>
<keyword evidence="10" id="KW-0408">Iron</keyword>
<keyword evidence="9 12" id="KW-1133">Transmembrane helix</keyword>
<evidence type="ECO:0000256" key="11">
    <source>
        <dbReference type="ARBA" id="ARBA00023136"/>
    </source>
</evidence>
<comment type="caution">
    <text evidence="14">The sequence shown here is derived from an EMBL/GenBank/DDBJ whole genome shotgun (WGS) entry which is preliminary data.</text>
</comment>
<dbReference type="InterPro" id="IPR051174">
    <property type="entry name" value="Cytochrome_c-type_ET"/>
</dbReference>
<dbReference type="GO" id="GO:0009061">
    <property type="term" value="P:anaerobic respiration"/>
    <property type="evidence" value="ECO:0007669"/>
    <property type="project" value="TreeGrafter"/>
</dbReference>
<keyword evidence="7" id="KW-0479">Metal-binding</keyword>
<dbReference type="Gene3D" id="1.10.3820.10">
    <property type="entry name" value="Di-heme elbow motif domain"/>
    <property type="match status" value="1"/>
</dbReference>
<protein>
    <submittedName>
        <fullName evidence="14">Cytochrome c nitrite reductase small subunit</fullName>
        <ecNumber evidence="14">1.7.2.2</ecNumber>
    </submittedName>
</protein>
<evidence type="ECO:0000313" key="14">
    <source>
        <dbReference type="EMBL" id="HGU15855.1"/>
    </source>
</evidence>
<gene>
    <name evidence="14" type="primary">nrfH</name>
    <name evidence="14" type="ORF">ENU91_04290</name>
</gene>
<dbReference type="PANTHER" id="PTHR30333:SF1">
    <property type="entry name" value="CYTOCHROME C-TYPE PROTEIN NAPC"/>
    <property type="match status" value="1"/>
</dbReference>
<keyword evidence="6 12" id="KW-0812">Transmembrane</keyword>
<dbReference type="InterPro" id="IPR017571">
    <property type="entry name" value="NrfH"/>
</dbReference>
<evidence type="ECO:0000256" key="5">
    <source>
        <dbReference type="ARBA" id="ARBA00022617"/>
    </source>
</evidence>
<proteinExistence type="inferred from homology"/>